<dbReference type="InterPro" id="IPR015424">
    <property type="entry name" value="PyrdxlP-dep_Trfase"/>
</dbReference>
<dbReference type="PANTHER" id="PTHR42885">
    <property type="entry name" value="HISTIDINOL-PHOSPHATE AMINOTRANSFERASE-RELATED"/>
    <property type="match status" value="1"/>
</dbReference>
<dbReference type="PANTHER" id="PTHR42885:SF2">
    <property type="entry name" value="HISTIDINOL-PHOSPHATE AMINOTRANSFERASE"/>
    <property type="match status" value="1"/>
</dbReference>
<comment type="cofactor">
    <cofactor evidence="1 11">
        <name>pyridoxal 5'-phosphate</name>
        <dbReference type="ChEBI" id="CHEBI:597326"/>
    </cofactor>
</comment>
<comment type="similarity">
    <text evidence="3 11">Belongs to the class-II pyridoxal-phosphate-dependent aminotransferase family. Histidinol-phosphate aminotransferase subfamily.</text>
</comment>
<dbReference type="InterPro" id="IPR015421">
    <property type="entry name" value="PyrdxlP-dep_Trfase_major"/>
</dbReference>
<name>A0A917FIN4_9GAMM</name>
<evidence type="ECO:0000256" key="11">
    <source>
        <dbReference type="HAMAP-Rule" id="MF_01023"/>
    </source>
</evidence>
<evidence type="ECO:0000256" key="5">
    <source>
        <dbReference type="ARBA" id="ARBA00022576"/>
    </source>
</evidence>
<comment type="catalytic activity">
    <reaction evidence="10 11">
        <text>L-histidinol phosphate + 2-oxoglutarate = 3-(imidazol-4-yl)-2-oxopropyl phosphate + L-glutamate</text>
        <dbReference type="Rhea" id="RHEA:23744"/>
        <dbReference type="ChEBI" id="CHEBI:16810"/>
        <dbReference type="ChEBI" id="CHEBI:29985"/>
        <dbReference type="ChEBI" id="CHEBI:57766"/>
        <dbReference type="ChEBI" id="CHEBI:57980"/>
        <dbReference type="EC" id="2.6.1.9"/>
    </reaction>
</comment>
<gene>
    <name evidence="11 13" type="primary">hisC</name>
    <name evidence="13" type="ORF">GCM10010960_04910</name>
</gene>
<dbReference type="GO" id="GO:0004400">
    <property type="term" value="F:histidinol-phosphate transaminase activity"/>
    <property type="evidence" value="ECO:0007669"/>
    <property type="project" value="UniProtKB-UniRule"/>
</dbReference>
<feature type="domain" description="Aminotransferase class I/classII large" evidence="12">
    <location>
        <begin position="39"/>
        <end position="350"/>
    </location>
</feature>
<evidence type="ECO:0000256" key="7">
    <source>
        <dbReference type="ARBA" id="ARBA00022679"/>
    </source>
</evidence>
<evidence type="ECO:0000256" key="10">
    <source>
        <dbReference type="ARBA" id="ARBA00047481"/>
    </source>
</evidence>
<keyword evidence="9 11" id="KW-0368">Histidine biosynthesis</keyword>
<dbReference type="EC" id="2.6.1.9" evidence="11"/>
<keyword evidence="5 11" id="KW-0032">Aminotransferase</keyword>
<keyword evidence="8 11" id="KW-0663">Pyridoxal phosphate</keyword>
<evidence type="ECO:0000313" key="14">
    <source>
        <dbReference type="Proteomes" id="UP000632858"/>
    </source>
</evidence>
<comment type="caution">
    <text evidence="13">The sequence shown here is derived from an EMBL/GenBank/DDBJ whole genome shotgun (WGS) entry which is preliminary data.</text>
</comment>
<sequence length="360" mass="38627">MSARGLIRPDLRAFAGYLSARKQNGAAAVMLNANEAALPQPFDDQDLHRYPEPQPQALKDALCRYYGVEQTQLLVSRGSDEAIDLLVRAVCTPGRDRVGLQSPTFGMYAVCARLHACETVDVPLIEDGGRFTRDIPALIDAVLAQDVHLLFLCSPANPTGQDLPSADLERLLAALQERCLVVVDEAYGEYSTQPSATALLPRFANLAVLKTLSKAHALAGARIGAVMAAPELIAVLKACQAPYPISAPSARTALQAFKPEALARTQAQVAQCLGERAALTGFLRGLPMVRTVFDSNANFLLVRFTDAEAVNAFLIERGIVVRGMAHYPAIADCLRISIGTPADNAALRAALTDYGNTRYA</sequence>
<evidence type="ECO:0000256" key="8">
    <source>
        <dbReference type="ARBA" id="ARBA00022898"/>
    </source>
</evidence>
<dbReference type="InterPro" id="IPR015422">
    <property type="entry name" value="PyrdxlP-dep_Trfase_small"/>
</dbReference>
<organism evidence="13 14">
    <name type="scientific">Arenimonas maotaiensis</name>
    <dbReference type="NCBI Taxonomy" id="1446479"/>
    <lineage>
        <taxon>Bacteria</taxon>
        <taxon>Pseudomonadati</taxon>
        <taxon>Pseudomonadota</taxon>
        <taxon>Gammaproteobacteria</taxon>
        <taxon>Lysobacterales</taxon>
        <taxon>Lysobacteraceae</taxon>
        <taxon>Arenimonas</taxon>
    </lineage>
</organism>
<dbReference type="Gene3D" id="3.90.1150.10">
    <property type="entry name" value="Aspartate Aminotransferase, domain 1"/>
    <property type="match status" value="1"/>
</dbReference>
<dbReference type="RefSeq" id="WP_188447383.1">
    <property type="nucleotide sequence ID" value="NZ_BMFO01000001.1"/>
</dbReference>
<keyword evidence="7 11" id="KW-0808">Transferase</keyword>
<dbReference type="HAMAP" id="MF_01023">
    <property type="entry name" value="HisC_aminotrans_2"/>
    <property type="match status" value="1"/>
</dbReference>
<reference evidence="13" key="2">
    <citation type="submission" date="2020-09" db="EMBL/GenBank/DDBJ databases">
        <authorList>
            <person name="Sun Q."/>
            <person name="Zhou Y."/>
        </authorList>
    </citation>
    <scope>NUCLEOTIDE SEQUENCE</scope>
    <source>
        <strain evidence="13">CGMCC 1.12726</strain>
    </source>
</reference>
<dbReference type="Proteomes" id="UP000632858">
    <property type="component" value="Unassembled WGS sequence"/>
</dbReference>
<protein>
    <recommendedName>
        <fullName evidence="11">Histidinol-phosphate aminotransferase</fullName>
        <ecNumber evidence="11">2.6.1.9</ecNumber>
    </recommendedName>
    <alternativeName>
        <fullName evidence="11">Imidazole acetol-phosphate transaminase</fullName>
    </alternativeName>
</protein>
<dbReference type="EMBL" id="BMFO01000001">
    <property type="protein sequence ID" value="GGF85888.1"/>
    <property type="molecule type" value="Genomic_DNA"/>
</dbReference>
<evidence type="ECO:0000256" key="4">
    <source>
        <dbReference type="ARBA" id="ARBA00011738"/>
    </source>
</evidence>
<dbReference type="InterPro" id="IPR005861">
    <property type="entry name" value="HisP_aminotrans"/>
</dbReference>
<dbReference type="AlphaFoldDB" id="A0A917FIN4"/>
<dbReference type="GO" id="GO:0030170">
    <property type="term" value="F:pyridoxal phosphate binding"/>
    <property type="evidence" value="ECO:0007669"/>
    <property type="project" value="InterPro"/>
</dbReference>
<keyword evidence="14" id="KW-1185">Reference proteome</keyword>
<evidence type="ECO:0000256" key="1">
    <source>
        <dbReference type="ARBA" id="ARBA00001933"/>
    </source>
</evidence>
<evidence type="ECO:0000259" key="12">
    <source>
        <dbReference type="Pfam" id="PF00155"/>
    </source>
</evidence>
<evidence type="ECO:0000256" key="2">
    <source>
        <dbReference type="ARBA" id="ARBA00005011"/>
    </source>
</evidence>
<comment type="subunit">
    <text evidence="4 11">Homodimer.</text>
</comment>
<proteinExistence type="inferred from homology"/>
<dbReference type="NCBIfam" id="TIGR01141">
    <property type="entry name" value="hisC"/>
    <property type="match status" value="1"/>
</dbReference>
<evidence type="ECO:0000256" key="6">
    <source>
        <dbReference type="ARBA" id="ARBA00022605"/>
    </source>
</evidence>
<keyword evidence="6 11" id="KW-0028">Amino-acid biosynthesis</keyword>
<dbReference type="Pfam" id="PF00155">
    <property type="entry name" value="Aminotran_1_2"/>
    <property type="match status" value="1"/>
</dbReference>
<reference evidence="13" key="1">
    <citation type="journal article" date="2014" name="Int. J. Syst. Evol. Microbiol.">
        <title>Complete genome sequence of Corynebacterium casei LMG S-19264T (=DSM 44701T), isolated from a smear-ripened cheese.</title>
        <authorList>
            <consortium name="US DOE Joint Genome Institute (JGI-PGF)"/>
            <person name="Walter F."/>
            <person name="Albersmeier A."/>
            <person name="Kalinowski J."/>
            <person name="Ruckert C."/>
        </authorList>
    </citation>
    <scope>NUCLEOTIDE SEQUENCE</scope>
    <source>
        <strain evidence="13">CGMCC 1.12726</strain>
    </source>
</reference>
<accession>A0A917FIN4</accession>
<dbReference type="SUPFAM" id="SSF53383">
    <property type="entry name" value="PLP-dependent transferases"/>
    <property type="match status" value="1"/>
</dbReference>
<evidence type="ECO:0000256" key="3">
    <source>
        <dbReference type="ARBA" id="ARBA00007970"/>
    </source>
</evidence>
<dbReference type="InterPro" id="IPR004839">
    <property type="entry name" value="Aminotransferase_I/II_large"/>
</dbReference>
<comment type="pathway">
    <text evidence="2 11">Amino-acid biosynthesis; L-histidine biosynthesis; L-histidine from 5-phospho-alpha-D-ribose 1-diphosphate: step 7/9.</text>
</comment>
<evidence type="ECO:0000256" key="9">
    <source>
        <dbReference type="ARBA" id="ARBA00023102"/>
    </source>
</evidence>
<evidence type="ECO:0000313" key="13">
    <source>
        <dbReference type="EMBL" id="GGF85888.1"/>
    </source>
</evidence>
<dbReference type="CDD" id="cd00609">
    <property type="entry name" value="AAT_like"/>
    <property type="match status" value="1"/>
</dbReference>
<dbReference type="Gene3D" id="3.40.640.10">
    <property type="entry name" value="Type I PLP-dependent aspartate aminotransferase-like (Major domain)"/>
    <property type="match status" value="1"/>
</dbReference>
<feature type="modified residue" description="N6-(pyridoxal phosphate)lysine" evidence="11">
    <location>
        <position position="214"/>
    </location>
</feature>
<dbReference type="GO" id="GO:0000105">
    <property type="term" value="P:L-histidine biosynthetic process"/>
    <property type="evidence" value="ECO:0007669"/>
    <property type="project" value="UniProtKB-UniRule"/>
</dbReference>